<dbReference type="Pfam" id="PF14520">
    <property type="entry name" value="HHH_5"/>
    <property type="match status" value="1"/>
</dbReference>
<protein>
    <submittedName>
        <fullName evidence="2">Putative structure-specific endonuclease ercc1-xpf ercc1 component</fullName>
    </submittedName>
</protein>
<sequence length="223" mass="24385">MNKSICGQISQLTCDAIRKDVRVPVGHVVISEKWAGSELHTALKSLLQTVVSDHLGLIDFYPSSDSAVLYISEAELLNENAVKRKIVKLRKNNAKRPYVIAEQAAALQEQYNNLQQFAVMELGIPLLAVHNQTEAAQLLAQMEAVESGEKENPFLVQRRVAPMGSAVTACLLRVPGLGEVKARALLQKYRSIRAISLSSIDDLTKVVGPASAASIHRFFNGVK</sequence>
<dbReference type="GO" id="GO:0003682">
    <property type="term" value="F:chromatin binding"/>
    <property type="evidence" value="ECO:0007669"/>
    <property type="project" value="TreeGrafter"/>
</dbReference>
<proteinExistence type="evidence at transcript level"/>
<dbReference type="PANTHER" id="PTHR31786:SF2">
    <property type="entry name" value="FANCONI ANEMIA CORE COMPLEX-ASSOCIATED PROTEIN 24"/>
    <property type="match status" value="1"/>
</dbReference>
<dbReference type="GO" id="GO:0036297">
    <property type="term" value="P:interstrand cross-link repair"/>
    <property type="evidence" value="ECO:0007669"/>
    <property type="project" value="InterPro"/>
</dbReference>
<dbReference type="SUPFAM" id="SSF47781">
    <property type="entry name" value="RuvA domain 2-like"/>
    <property type="match status" value="1"/>
</dbReference>
<dbReference type="CDD" id="cd20076">
    <property type="entry name" value="XPF_nuclease_FAAP24"/>
    <property type="match status" value="1"/>
</dbReference>
<keyword evidence="2" id="KW-0378">Hydrolase</keyword>
<reference evidence="2" key="1">
    <citation type="submission" date="2014-03" db="EMBL/GenBank/DDBJ databases">
        <title>The sialotranscriptome of Amblyomma triste, Amblyomma parvum and Amblyomma cajennense ticks, uncovered by 454-based RNA-seq.</title>
        <authorList>
            <person name="Garcia G.R."/>
            <person name="Gardinassi L.G."/>
            <person name="Ribeiro J.M."/>
            <person name="Anatriello E."/>
            <person name="Ferreira B.R."/>
            <person name="Moreira H.N."/>
            <person name="Mafra C."/>
            <person name="Olegario M.M."/>
            <person name="Szabo P.J."/>
            <person name="Miranda-Santos I.K."/>
            <person name="Maruyama S.R."/>
        </authorList>
    </citation>
    <scope>NUCLEOTIDE SEQUENCE</scope>
    <source>
        <strain evidence="2">Mato Grasso do Sul</strain>
        <tissue evidence="2">Salivary glands</tissue>
    </source>
</reference>
<organism evidence="2">
    <name type="scientific">Amblyomma triste</name>
    <name type="common">Neotropical tick</name>
    <dbReference type="NCBI Taxonomy" id="251400"/>
    <lineage>
        <taxon>Eukaryota</taxon>
        <taxon>Metazoa</taxon>
        <taxon>Ecdysozoa</taxon>
        <taxon>Arthropoda</taxon>
        <taxon>Chelicerata</taxon>
        <taxon>Arachnida</taxon>
        <taxon>Acari</taxon>
        <taxon>Parasitiformes</taxon>
        <taxon>Ixodida</taxon>
        <taxon>Ixodoidea</taxon>
        <taxon>Ixodidae</taxon>
        <taxon>Amblyomminae</taxon>
        <taxon>Amblyomma</taxon>
    </lineage>
</organism>
<dbReference type="Gene3D" id="3.40.50.10130">
    <property type="match status" value="1"/>
</dbReference>
<accession>A0A023GGJ3</accession>
<dbReference type="GO" id="GO:0043240">
    <property type="term" value="C:Fanconi anaemia nuclear complex"/>
    <property type="evidence" value="ECO:0007669"/>
    <property type="project" value="InterPro"/>
</dbReference>
<keyword evidence="2" id="KW-0540">Nuclease</keyword>
<dbReference type="Pfam" id="PF17949">
    <property type="entry name" value="PND"/>
    <property type="match status" value="1"/>
</dbReference>
<dbReference type="InterPro" id="IPR026985">
    <property type="entry name" value="FAAP24"/>
</dbReference>
<evidence type="ECO:0000313" key="2">
    <source>
        <dbReference type="EMBL" id="JAC32989.1"/>
    </source>
</evidence>
<dbReference type="PANTHER" id="PTHR31786">
    <property type="entry name" value="FANCONI ANEMIA CORE COMPLEX-ASSOCIATED PROTEIN 24"/>
    <property type="match status" value="1"/>
</dbReference>
<name>A0A023GGJ3_AMBTT</name>
<evidence type="ECO:0000259" key="1">
    <source>
        <dbReference type="Pfam" id="PF17949"/>
    </source>
</evidence>
<dbReference type="EMBL" id="GBBM01002429">
    <property type="protein sequence ID" value="JAC32989.1"/>
    <property type="molecule type" value="mRNA"/>
</dbReference>
<dbReference type="GO" id="GO:0004519">
    <property type="term" value="F:endonuclease activity"/>
    <property type="evidence" value="ECO:0007669"/>
    <property type="project" value="UniProtKB-KW"/>
</dbReference>
<dbReference type="InterPro" id="IPR040646">
    <property type="entry name" value="PND"/>
</dbReference>
<dbReference type="Gene3D" id="1.10.150.20">
    <property type="entry name" value="5' to 3' exonuclease, C-terminal subdomain"/>
    <property type="match status" value="1"/>
</dbReference>
<dbReference type="AlphaFoldDB" id="A0A023GGJ3"/>
<feature type="domain" description="Fanconi anemia core complex-associated protein 24 pseudonuclease" evidence="1">
    <location>
        <begin position="21"/>
        <end position="142"/>
    </location>
</feature>
<dbReference type="InterPro" id="IPR010994">
    <property type="entry name" value="RuvA_2-like"/>
</dbReference>
<keyword evidence="2" id="KW-0255">Endonuclease</keyword>